<dbReference type="EMBL" id="JAUYZK010000007">
    <property type="protein sequence ID" value="MDP2539249.1"/>
    <property type="molecule type" value="Genomic_DNA"/>
</dbReference>
<gene>
    <name evidence="2" type="ORF">Q5I04_05280</name>
    <name evidence="3" type="ORF">Q5I06_05620</name>
</gene>
<accession>A0AA90PTH2</accession>
<feature type="chain" id="PRO_5041679093" description="Outer membrane protein beta-barrel domain-containing protein" evidence="1">
    <location>
        <begin position="19"/>
        <end position="206"/>
    </location>
</feature>
<evidence type="ECO:0000313" key="3">
    <source>
        <dbReference type="EMBL" id="MDP2539249.1"/>
    </source>
</evidence>
<reference evidence="2 4" key="3">
    <citation type="journal article" date="2024" name="Syst. Appl. Microbiol.">
        <title>Helicobacter cappadocius sp. nov., from lizards: The first psychrotrophic Helicobacter species.</title>
        <authorList>
            <person name="Aydin F."/>
            <person name="Tarhane S."/>
            <person name="Karakaya E."/>
            <person name="Abay S."/>
            <person name="Kayman T."/>
            <person name="Guran O."/>
            <person name="Bozkurt E."/>
            <person name="Uzum N."/>
            <person name="Avci A."/>
            <person name="Olgun K."/>
            <person name="Jablonski D."/>
            <person name="Guran C."/>
            <person name="Burcin Saticioglu I."/>
        </authorList>
    </citation>
    <scope>NUCLEOTIDE SEQUENCE [LARGE SCALE GENOMIC DNA]</scope>
    <source>
        <strain evidence="2">Faydin-H75</strain>
        <strain evidence="4">faydin-H76</strain>
    </source>
</reference>
<sequence>MKRLILVMFILGNITAFAESTNAIKEETPKLQLKPNEPNHIYGAFKIGYVYQNLSSANIPLKNGENSYNFSSNNAYFGLERGWVGGPKKMLLIGGYLDAGAGDTYYLSAGGSFGLRLLDGWVIPKISLGYQMEHLGLPKDSDQYNIQSGVGTIGVFVNVIQGFGINLEARAGIPFTIMRGDQASVYGNPKFDMYQVMVSFSFFDFE</sequence>
<organism evidence="3 4">
    <name type="scientific">Helicobacter cappadocius</name>
    <dbReference type="NCBI Taxonomy" id="3063998"/>
    <lineage>
        <taxon>Bacteria</taxon>
        <taxon>Pseudomonadati</taxon>
        <taxon>Campylobacterota</taxon>
        <taxon>Epsilonproteobacteria</taxon>
        <taxon>Campylobacterales</taxon>
        <taxon>Helicobacteraceae</taxon>
        <taxon>Helicobacter</taxon>
    </lineage>
</organism>
<evidence type="ECO:0000313" key="2">
    <source>
        <dbReference type="EMBL" id="MDO7253321.1"/>
    </source>
</evidence>
<evidence type="ECO:0000313" key="5">
    <source>
        <dbReference type="Proteomes" id="UP001240777"/>
    </source>
</evidence>
<feature type="signal peptide" evidence="1">
    <location>
        <begin position="1"/>
        <end position="18"/>
    </location>
</feature>
<keyword evidence="5" id="KW-1185">Reference proteome</keyword>
<proteinExistence type="predicted"/>
<comment type="caution">
    <text evidence="3">The sequence shown here is derived from an EMBL/GenBank/DDBJ whole genome shotgun (WGS) entry which is preliminary data.</text>
</comment>
<reference evidence="3 5" key="1">
    <citation type="submission" date="2023-07" db="EMBL/GenBank/DDBJ databases">
        <title>Unpublished Manusciprt.</title>
        <authorList>
            <person name="Aydin F."/>
            <person name="Tarhane S."/>
            <person name="Saticioglu I.B."/>
            <person name="Karakaya E."/>
            <person name="Abay S."/>
            <person name="Guran O."/>
            <person name="Bozkurt E."/>
            <person name="Uzum N."/>
            <person name="Olgun K."/>
            <person name="Jablonski D."/>
        </authorList>
    </citation>
    <scope>NUCLEOTIDE SEQUENCE</scope>
    <source>
        <strain evidence="5">faydin-H75</strain>
        <strain evidence="3">Faydin-H76</strain>
    </source>
</reference>
<dbReference type="EMBL" id="JAUPEV010000007">
    <property type="protein sequence ID" value="MDO7253321.1"/>
    <property type="molecule type" value="Genomic_DNA"/>
</dbReference>
<keyword evidence="1" id="KW-0732">Signal</keyword>
<reference evidence="2" key="2">
    <citation type="submission" date="2023-07" db="EMBL/GenBank/DDBJ databases">
        <authorList>
            <person name="Aydin F."/>
            <person name="Tarhane S."/>
            <person name="Saticioglu I.B."/>
            <person name="Karakaya E."/>
            <person name="Abay S."/>
            <person name="Guran O."/>
            <person name="Bozkurt E."/>
            <person name="Uzum N."/>
            <person name="Olgun K."/>
            <person name="Jablonski D."/>
        </authorList>
    </citation>
    <scope>NUCLEOTIDE SEQUENCE</scope>
    <source>
        <strain evidence="2">Faydin-H75</strain>
    </source>
</reference>
<evidence type="ECO:0000313" key="4">
    <source>
        <dbReference type="Proteomes" id="UP001177258"/>
    </source>
</evidence>
<dbReference type="Proteomes" id="UP001177258">
    <property type="component" value="Unassembled WGS sequence"/>
</dbReference>
<dbReference type="AlphaFoldDB" id="A0AA90PTH2"/>
<evidence type="ECO:0008006" key="6">
    <source>
        <dbReference type="Google" id="ProtNLM"/>
    </source>
</evidence>
<name>A0AA90PTH2_9HELI</name>
<dbReference type="Proteomes" id="UP001240777">
    <property type="component" value="Unassembled WGS sequence"/>
</dbReference>
<evidence type="ECO:0000256" key="1">
    <source>
        <dbReference type="SAM" id="SignalP"/>
    </source>
</evidence>
<protein>
    <recommendedName>
        <fullName evidence="6">Outer membrane protein beta-barrel domain-containing protein</fullName>
    </recommendedName>
</protein>
<dbReference type="RefSeq" id="WP_305517168.1">
    <property type="nucleotide sequence ID" value="NZ_JAUPEV010000007.1"/>
</dbReference>